<evidence type="ECO:0000313" key="8">
    <source>
        <dbReference type="Proteomes" id="UP000032247"/>
    </source>
</evidence>
<feature type="binding site" evidence="5">
    <location>
        <begin position="209"/>
        <end position="211"/>
    </location>
    <ligand>
        <name>dihydroxyacetone phosphate</name>
        <dbReference type="ChEBI" id="CHEBI:57642"/>
    </ligand>
</feature>
<comment type="caution">
    <text evidence="7">The sequence shown here is derived from an EMBL/GenBank/DDBJ whole genome shotgun (WGS) entry which is preliminary data.</text>
</comment>
<keyword evidence="1 6" id="KW-0479">Metal-binding</keyword>
<dbReference type="InterPro" id="IPR000771">
    <property type="entry name" value="FBA_II"/>
</dbReference>
<dbReference type="EMBL" id="JXBC01000006">
    <property type="protein sequence ID" value="KIU09993.1"/>
    <property type="molecule type" value="Genomic_DNA"/>
</dbReference>
<feature type="binding site" evidence="6">
    <location>
        <position position="180"/>
    </location>
    <ligand>
        <name>Zn(2+)</name>
        <dbReference type="ChEBI" id="CHEBI:29105"/>
        <label>1</label>
        <note>catalytic</note>
    </ligand>
</feature>
<evidence type="ECO:0000256" key="5">
    <source>
        <dbReference type="PIRSR" id="PIRSR001359-2"/>
    </source>
</evidence>
<evidence type="ECO:0000313" key="7">
    <source>
        <dbReference type="EMBL" id="KIU09993.1"/>
    </source>
</evidence>
<dbReference type="InterPro" id="IPR013785">
    <property type="entry name" value="Aldolase_TIM"/>
</dbReference>
<dbReference type="STRING" id="483913.AN935_20180"/>
<evidence type="ECO:0000256" key="3">
    <source>
        <dbReference type="ARBA" id="ARBA00023239"/>
    </source>
</evidence>
<dbReference type="PATRIC" id="fig|1423.173.peg.3438"/>
<dbReference type="Pfam" id="PF01116">
    <property type="entry name" value="F_bP_aldolase"/>
    <property type="match status" value="1"/>
</dbReference>
<dbReference type="GO" id="GO:0004332">
    <property type="term" value="F:fructose-bisphosphate aldolase activity"/>
    <property type="evidence" value="ECO:0007669"/>
    <property type="project" value="InterPro"/>
</dbReference>
<dbReference type="NCBIfam" id="TIGR00167">
    <property type="entry name" value="cbbA"/>
    <property type="match status" value="1"/>
</dbReference>
<proteinExistence type="predicted"/>
<dbReference type="PROSITE" id="PS00806">
    <property type="entry name" value="ALDOLASE_CLASS_II_2"/>
    <property type="match status" value="1"/>
</dbReference>
<comment type="cofactor">
    <cofactor evidence="6">
        <name>Zn(2+)</name>
        <dbReference type="ChEBI" id="CHEBI:29105"/>
    </cofactor>
    <text evidence="6">Binds 2 Zn(2+) ions per subunit. One is catalytic and the other provides a structural contribution.</text>
</comment>
<feature type="binding site" evidence="6">
    <location>
        <position position="137"/>
    </location>
    <ligand>
        <name>Zn(2+)</name>
        <dbReference type="ChEBI" id="CHEBI:29105"/>
        <label>2</label>
    </ligand>
</feature>
<name>A0A0D1ILJ5_BACIU</name>
<dbReference type="InterPro" id="IPR011289">
    <property type="entry name" value="Fruc_bis_ald_class-2"/>
</dbReference>
<feature type="active site" description="Proton donor" evidence="4">
    <location>
        <position position="85"/>
    </location>
</feature>
<keyword evidence="2 6" id="KW-0862">Zinc</keyword>
<dbReference type="Gene3D" id="3.20.20.70">
    <property type="entry name" value="Aldolase class I"/>
    <property type="match status" value="1"/>
</dbReference>
<dbReference type="PIRSF" id="PIRSF001359">
    <property type="entry name" value="F_bP_aldolase_II"/>
    <property type="match status" value="1"/>
</dbReference>
<feature type="binding site" evidence="5">
    <location>
        <begin position="230"/>
        <end position="233"/>
    </location>
    <ligand>
        <name>dihydroxyacetone phosphate</name>
        <dbReference type="ChEBI" id="CHEBI:57642"/>
    </ligand>
</feature>
<dbReference type="CDD" id="cd00947">
    <property type="entry name" value="TBP_aldolase_IIB"/>
    <property type="match status" value="1"/>
</dbReference>
<gene>
    <name evidence="7" type="ORF">SC09_Contig28orf00140</name>
</gene>
<dbReference type="GO" id="GO:0030388">
    <property type="term" value="P:fructose 1,6-bisphosphate metabolic process"/>
    <property type="evidence" value="ECO:0007669"/>
    <property type="project" value="InterPro"/>
</dbReference>
<dbReference type="NCBIfam" id="TIGR01859">
    <property type="entry name" value="fruc_bis_ald"/>
    <property type="match status" value="1"/>
</dbReference>
<dbReference type="InterPro" id="IPR050246">
    <property type="entry name" value="Class_II_FBP_aldolase"/>
</dbReference>
<accession>A0A0D1ILJ5</accession>
<protein>
    <submittedName>
        <fullName evidence="7">Uncharacterized protein</fullName>
    </submittedName>
</protein>
<evidence type="ECO:0000256" key="6">
    <source>
        <dbReference type="PIRSR" id="PIRSR001359-3"/>
    </source>
</evidence>
<evidence type="ECO:0000256" key="4">
    <source>
        <dbReference type="PIRSR" id="PIRSR001359-1"/>
    </source>
</evidence>
<sequence>MAFVTMKHLLAEAKREHYAVGQFNINGLQWTKAILQAAQKEQSPVIAAASDRLVDYLGGFKTISAMVGALMEEMAITVPVVLHLDHGSSAERCRQAIDAGFSSVMIDGSHHPIDENIAMTKEVTDYAAKHGVSVEAEVGTVGGMEDGLVGGVRYADIAECKRIVKETNIDALAAALGSVHGKYQGEPNLGFKEMEAISRMTDIPLVLHGASGIPQDQIKKAITLGHAKININTECMVAWTDETRRMFQENGDLYEPRGYMTPGIEAVEETVRSKMREFGSAGKAVKQQVG</sequence>
<dbReference type="PROSITE" id="PS00602">
    <property type="entry name" value="ALDOLASE_CLASS_II_1"/>
    <property type="match status" value="1"/>
</dbReference>
<dbReference type="AlphaFoldDB" id="A0A0D1ILJ5"/>
<keyword evidence="3" id="KW-0456">Lyase</keyword>
<dbReference type="GO" id="GO:0008270">
    <property type="term" value="F:zinc ion binding"/>
    <property type="evidence" value="ECO:0007669"/>
    <property type="project" value="InterPro"/>
</dbReference>
<evidence type="ECO:0000256" key="1">
    <source>
        <dbReference type="ARBA" id="ARBA00022723"/>
    </source>
</evidence>
<organism evidence="7 8">
    <name type="scientific">Bacillus subtilis</name>
    <dbReference type="NCBI Taxonomy" id="1423"/>
    <lineage>
        <taxon>Bacteria</taxon>
        <taxon>Bacillati</taxon>
        <taxon>Bacillota</taxon>
        <taxon>Bacilli</taxon>
        <taxon>Bacillales</taxon>
        <taxon>Bacillaceae</taxon>
        <taxon>Bacillus</taxon>
    </lineage>
</organism>
<dbReference type="PANTHER" id="PTHR30304">
    <property type="entry name" value="D-TAGATOSE-1,6-BISPHOSPHATE ALDOLASE"/>
    <property type="match status" value="1"/>
</dbReference>
<feature type="binding site" evidence="5">
    <location>
        <position position="181"/>
    </location>
    <ligand>
        <name>dihydroxyacetone phosphate</name>
        <dbReference type="ChEBI" id="CHEBI:57642"/>
    </ligand>
</feature>
<dbReference type="PANTHER" id="PTHR30304:SF0">
    <property type="entry name" value="D-TAGATOSE-1,6-BISPHOSPHATE ALDOLASE SUBUNIT GATY-RELATED"/>
    <property type="match status" value="1"/>
</dbReference>
<feature type="binding site" evidence="6">
    <location>
        <position position="86"/>
    </location>
    <ligand>
        <name>Zn(2+)</name>
        <dbReference type="ChEBI" id="CHEBI:29105"/>
        <label>1</label>
        <note>catalytic</note>
    </ligand>
</feature>
<dbReference type="SUPFAM" id="SSF51569">
    <property type="entry name" value="Aldolase"/>
    <property type="match status" value="1"/>
</dbReference>
<dbReference type="Proteomes" id="UP000032247">
    <property type="component" value="Unassembled WGS sequence"/>
</dbReference>
<feature type="binding site" evidence="6">
    <location>
        <position position="208"/>
    </location>
    <ligand>
        <name>Zn(2+)</name>
        <dbReference type="ChEBI" id="CHEBI:29105"/>
        <label>1</label>
        <note>catalytic</note>
    </ligand>
</feature>
<reference evidence="7 8" key="1">
    <citation type="submission" date="2014-12" db="EMBL/GenBank/DDBJ databases">
        <title>Comparative genome analysis of Bacillus coagulans HM-08, Clostridium butyricum HM-68, Bacillus subtilis HM-66 and Bacillus licheniformis BL-09.</title>
        <authorList>
            <person name="Zhang H."/>
        </authorList>
    </citation>
    <scope>NUCLEOTIDE SEQUENCE [LARGE SCALE GENOMIC DNA]</scope>
    <source>
        <strain evidence="7 8">HM-66</strain>
    </source>
</reference>
<feature type="binding site" evidence="6">
    <location>
        <position position="107"/>
    </location>
    <ligand>
        <name>Zn(2+)</name>
        <dbReference type="ChEBI" id="CHEBI:29105"/>
        <label>2</label>
    </ligand>
</feature>
<dbReference type="GO" id="GO:0006096">
    <property type="term" value="P:glycolytic process"/>
    <property type="evidence" value="ECO:0007669"/>
    <property type="project" value="InterPro"/>
</dbReference>
<evidence type="ECO:0000256" key="2">
    <source>
        <dbReference type="ARBA" id="ARBA00022833"/>
    </source>
</evidence>